<dbReference type="OrthoDB" id="1730026at2759"/>
<sequence length="167" mass="18986">MEEEEGEELIRASDSNSTHSSTIGRVISTLLNLRPKKLENAISRLGLSSKRGSLEEQLWLLKKYVRDAVEKGEGLDQFLIPLVEDSLKWKNSRDCNQVIILLNWLFEDQLLLGPLATNLVQVLMRRDDHYVAFGWCKLVCGYVDREINMNTHSNTGNMEGALSLLLL</sequence>
<dbReference type="EMBL" id="JACGCM010000376">
    <property type="protein sequence ID" value="KAF6172893.1"/>
    <property type="molecule type" value="Genomic_DNA"/>
</dbReference>
<reference evidence="2 3" key="1">
    <citation type="journal article" date="2020" name="IScience">
        <title>Genome Sequencing of the Endangered Kingdonia uniflora (Circaeasteraceae, Ranunculales) Reveals Potential Mechanisms of Evolutionary Specialization.</title>
        <authorList>
            <person name="Sun Y."/>
            <person name="Deng T."/>
            <person name="Zhang A."/>
            <person name="Moore M.J."/>
            <person name="Landis J.B."/>
            <person name="Lin N."/>
            <person name="Zhang H."/>
            <person name="Zhang X."/>
            <person name="Huang J."/>
            <person name="Zhang X."/>
            <person name="Sun H."/>
            <person name="Wang H."/>
        </authorList>
    </citation>
    <scope>NUCLEOTIDE SEQUENCE [LARGE SCALE GENOMIC DNA]</scope>
    <source>
        <strain evidence="2">TB1705</strain>
        <tissue evidence="2">Leaf</tissue>
    </source>
</reference>
<dbReference type="PANTHER" id="PTHR37743:SF1">
    <property type="entry name" value="ARM REPEAT SUPERFAMILY PROTEIN"/>
    <property type="match status" value="1"/>
</dbReference>
<accession>A0A7J7P0M3</accession>
<evidence type="ECO:0000313" key="2">
    <source>
        <dbReference type="EMBL" id="KAF6172893.1"/>
    </source>
</evidence>
<organism evidence="2 3">
    <name type="scientific">Kingdonia uniflora</name>
    <dbReference type="NCBI Taxonomy" id="39325"/>
    <lineage>
        <taxon>Eukaryota</taxon>
        <taxon>Viridiplantae</taxon>
        <taxon>Streptophyta</taxon>
        <taxon>Embryophyta</taxon>
        <taxon>Tracheophyta</taxon>
        <taxon>Spermatophyta</taxon>
        <taxon>Magnoliopsida</taxon>
        <taxon>Ranunculales</taxon>
        <taxon>Circaeasteraceae</taxon>
        <taxon>Kingdonia</taxon>
    </lineage>
</organism>
<evidence type="ECO:0000256" key="1">
    <source>
        <dbReference type="SAM" id="MobiDB-lite"/>
    </source>
</evidence>
<proteinExistence type="predicted"/>
<protein>
    <submittedName>
        <fullName evidence="2">Uncharacterized protein</fullName>
    </submittedName>
</protein>
<dbReference type="AlphaFoldDB" id="A0A7J7P0M3"/>
<feature type="region of interest" description="Disordered" evidence="1">
    <location>
        <begin position="1"/>
        <end position="20"/>
    </location>
</feature>
<gene>
    <name evidence="2" type="ORF">GIB67_035447</name>
</gene>
<dbReference type="Proteomes" id="UP000541444">
    <property type="component" value="Unassembled WGS sequence"/>
</dbReference>
<evidence type="ECO:0000313" key="3">
    <source>
        <dbReference type="Proteomes" id="UP000541444"/>
    </source>
</evidence>
<comment type="caution">
    <text evidence="2">The sequence shown here is derived from an EMBL/GenBank/DDBJ whole genome shotgun (WGS) entry which is preliminary data.</text>
</comment>
<keyword evidence="3" id="KW-1185">Reference proteome</keyword>
<name>A0A7J7P0M3_9MAGN</name>
<dbReference type="PANTHER" id="PTHR37743">
    <property type="entry name" value="ARM REPEAT SUPERFAMILY PROTEIN"/>
    <property type="match status" value="1"/>
</dbReference>